<accession>A0A2T1HXF9</accession>
<feature type="coiled-coil region" evidence="1">
    <location>
        <begin position="41"/>
        <end position="68"/>
    </location>
</feature>
<organism evidence="2 3">
    <name type="scientific">Alsobacter soli</name>
    <dbReference type="NCBI Taxonomy" id="2109933"/>
    <lineage>
        <taxon>Bacteria</taxon>
        <taxon>Pseudomonadati</taxon>
        <taxon>Pseudomonadota</taxon>
        <taxon>Alphaproteobacteria</taxon>
        <taxon>Hyphomicrobiales</taxon>
        <taxon>Alsobacteraceae</taxon>
        <taxon>Alsobacter</taxon>
    </lineage>
</organism>
<protein>
    <submittedName>
        <fullName evidence="2">Septation inhibitor protein</fullName>
    </submittedName>
</protein>
<dbReference type="EMBL" id="PVZS01000003">
    <property type="protein sequence ID" value="PSC06361.1"/>
    <property type="molecule type" value="Genomic_DNA"/>
</dbReference>
<keyword evidence="1" id="KW-0175">Coiled coil</keyword>
<sequence length="110" mass="12570">MVVRHRLRAVLIPLALYAVSAAVVSYFVYHAQHGNRGIESKVALKMQIRALESELEQQQQEKTDWERRVSMLRPATMDRDLLEERARLALNRLHKHDVVIITGAGQTAAQ</sequence>
<dbReference type="RefSeq" id="WP_106335275.1">
    <property type="nucleotide sequence ID" value="NZ_PVZS01000003.1"/>
</dbReference>
<gene>
    <name evidence="2" type="ORF">SLNSH_03495</name>
</gene>
<reference evidence="3" key="1">
    <citation type="submission" date="2018-03" db="EMBL/GenBank/DDBJ databases">
        <authorList>
            <person name="Sun L."/>
            <person name="Liu H."/>
            <person name="Chen W."/>
            <person name="Huang K."/>
            <person name="Liu W."/>
            <person name="Gao X."/>
        </authorList>
    </citation>
    <scope>NUCLEOTIDE SEQUENCE [LARGE SCALE GENOMIC DNA]</scope>
    <source>
        <strain evidence="3">SH9</strain>
    </source>
</reference>
<dbReference type="Proteomes" id="UP000239772">
    <property type="component" value="Unassembled WGS sequence"/>
</dbReference>
<proteinExistence type="predicted"/>
<evidence type="ECO:0000256" key="1">
    <source>
        <dbReference type="SAM" id="Coils"/>
    </source>
</evidence>
<comment type="caution">
    <text evidence="2">The sequence shown here is derived from an EMBL/GenBank/DDBJ whole genome shotgun (WGS) entry which is preliminary data.</text>
</comment>
<dbReference type="Pfam" id="PF04977">
    <property type="entry name" value="DivIC"/>
    <property type="match status" value="1"/>
</dbReference>
<name>A0A2T1HXF9_9HYPH</name>
<dbReference type="AlphaFoldDB" id="A0A2T1HXF9"/>
<evidence type="ECO:0000313" key="2">
    <source>
        <dbReference type="EMBL" id="PSC06361.1"/>
    </source>
</evidence>
<keyword evidence="3" id="KW-1185">Reference proteome</keyword>
<dbReference type="InterPro" id="IPR007060">
    <property type="entry name" value="FtsL/DivIC"/>
</dbReference>
<evidence type="ECO:0000313" key="3">
    <source>
        <dbReference type="Proteomes" id="UP000239772"/>
    </source>
</evidence>